<gene>
    <name evidence="1" type="ORF">TraAM80_08789</name>
</gene>
<organism evidence="1 2">
    <name type="scientific">Trypanosoma rangeli</name>
    <dbReference type="NCBI Taxonomy" id="5698"/>
    <lineage>
        <taxon>Eukaryota</taxon>
        <taxon>Discoba</taxon>
        <taxon>Euglenozoa</taxon>
        <taxon>Kinetoplastea</taxon>
        <taxon>Metakinetoplastina</taxon>
        <taxon>Trypanosomatida</taxon>
        <taxon>Trypanosomatidae</taxon>
        <taxon>Trypanosoma</taxon>
        <taxon>Herpetosoma</taxon>
    </lineage>
</organism>
<dbReference type="AlphaFoldDB" id="A0A3R7R9N2"/>
<name>A0A3R7R9N2_TRYRA</name>
<dbReference type="RefSeq" id="XP_029234621.1">
    <property type="nucleotide sequence ID" value="XM_029385516.1"/>
</dbReference>
<sequence>MQMTTAGRHHTDVSKVRQLNVYLVSYFNDWEAFAKDLSWDIFYVQHANSKPIGTWQRCNISVTLSTNKNKEIIELCERVREYEVTVSTENCADVENVLTEQQLEDTIEIWCIWKERSGLFFW</sequence>
<dbReference type="EMBL" id="MKGL01000466">
    <property type="protein sequence ID" value="RNE98410.1"/>
    <property type="molecule type" value="Genomic_DNA"/>
</dbReference>
<protein>
    <submittedName>
        <fullName evidence="1">Putative retrotransposon hot spot (RHS) protein</fullName>
    </submittedName>
</protein>
<dbReference type="Proteomes" id="UP000283634">
    <property type="component" value="Unassembled WGS sequence"/>
</dbReference>
<keyword evidence="2" id="KW-1185">Reference proteome</keyword>
<comment type="caution">
    <text evidence="1">The sequence shown here is derived from an EMBL/GenBank/DDBJ whole genome shotgun (WGS) entry which is preliminary data.</text>
</comment>
<evidence type="ECO:0000313" key="2">
    <source>
        <dbReference type="Proteomes" id="UP000283634"/>
    </source>
</evidence>
<accession>A0A3R7R9N2</accession>
<dbReference type="OMA" id="EDTIEIW"/>
<dbReference type="GeneID" id="40332722"/>
<reference evidence="1 2" key="1">
    <citation type="journal article" date="2018" name="BMC Genomics">
        <title>Genomic comparison of Trypanosoma conorhini and Trypanosoma rangeli to Trypanosoma cruzi strains of high and low virulence.</title>
        <authorList>
            <person name="Bradwell K.R."/>
            <person name="Koparde V.N."/>
            <person name="Matveyev A.V."/>
            <person name="Serrano M.G."/>
            <person name="Alves J.M."/>
            <person name="Parikh H."/>
            <person name="Huang B."/>
            <person name="Lee V."/>
            <person name="Espinosa-Alvarez O."/>
            <person name="Ortiz P.A."/>
            <person name="Costa-Martins A.G."/>
            <person name="Teixeira M.M."/>
            <person name="Buck G.A."/>
        </authorList>
    </citation>
    <scope>NUCLEOTIDE SEQUENCE [LARGE SCALE GENOMIC DNA]</scope>
    <source>
        <strain evidence="1 2">AM80</strain>
    </source>
</reference>
<proteinExistence type="predicted"/>
<dbReference type="OrthoDB" id="252861at2759"/>
<evidence type="ECO:0000313" key="1">
    <source>
        <dbReference type="EMBL" id="RNE98410.1"/>
    </source>
</evidence>